<sequence>MKKHLKSESGLTLIEVLITLVIMSIVSGVIYSIFVTGLKLYQKIGIEAQLRDDADYVATMILNEMYNNPPNYITDYETSTSKGIELVRFKPKNVDGYLVEDSNEVEQDLLIYFESDHFYSERIQRVMEDGVEKIISLEKNQISSESSKFTNIDVDGRPQSSSITYACTKEGLAGKCEHGRITLNIVIEDDNDRLSNLLKTKPLLLESSFGF</sequence>
<protein>
    <submittedName>
        <fullName evidence="4">Prepilin-type N-terminal cleavage/methylation domain-containing protein</fullName>
    </submittedName>
</protein>
<reference evidence="4 5" key="1">
    <citation type="journal article" date="2011" name="J. Microbiol.">
        <title>Bacillus kyonggiensis sp. nov., isolated from soil of a lettuce field.</title>
        <authorList>
            <person name="Dong K."/>
            <person name="Lee S."/>
        </authorList>
    </citation>
    <scope>NUCLEOTIDE SEQUENCE [LARGE SCALE GENOMIC DNA]</scope>
    <source>
        <strain evidence="4 5">NB22</strain>
    </source>
</reference>
<gene>
    <name evidence="4" type="ORF">FA727_16000</name>
</gene>
<organism evidence="4 5">
    <name type="scientific">Robertmurraya kyonggiensis</name>
    <dbReference type="NCBI Taxonomy" id="1037680"/>
    <lineage>
        <taxon>Bacteria</taxon>
        <taxon>Bacillati</taxon>
        <taxon>Bacillota</taxon>
        <taxon>Bacilli</taxon>
        <taxon>Bacillales</taxon>
        <taxon>Bacillaceae</taxon>
        <taxon>Robertmurraya</taxon>
    </lineage>
</organism>
<dbReference type="EMBL" id="SWBM01000004">
    <property type="protein sequence ID" value="TKC15630.1"/>
    <property type="molecule type" value="Genomic_DNA"/>
</dbReference>
<evidence type="ECO:0000313" key="4">
    <source>
        <dbReference type="EMBL" id="TKC15630.1"/>
    </source>
</evidence>
<dbReference type="InterPro" id="IPR012902">
    <property type="entry name" value="N_methyl_site"/>
</dbReference>
<keyword evidence="5" id="KW-1185">Reference proteome</keyword>
<keyword evidence="3" id="KW-0472">Membrane</keyword>
<dbReference type="GO" id="GO:0009986">
    <property type="term" value="C:cell surface"/>
    <property type="evidence" value="ECO:0007669"/>
    <property type="project" value="UniProtKB-SubCell"/>
</dbReference>
<evidence type="ECO:0000256" key="2">
    <source>
        <dbReference type="ARBA" id="ARBA00023287"/>
    </source>
</evidence>
<dbReference type="Proteomes" id="UP000307756">
    <property type="component" value="Unassembled WGS sequence"/>
</dbReference>
<name>A0A4V5P0Y1_9BACI</name>
<feature type="transmembrane region" description="Helical" evidence="3">
    <location>
        <begin position="12"/>
        <end position="34"/>
    </location>
</feature>
<dbReference type="GO" id="GO:0030420">
    <property type="term" value="P:establishment of competence for transformation"/>
    <property type="evidence" value="ECO:0007669"/>
    <property type="project" value="UniProtKB-KW"/>
</dbReference>
<dbReference type="RefSeq" id="WP_136832532.1">
    <property type="nucleotide sequence ID" value="NZ_SWBM01000004.1"/>
</dbReference>
<comment type="caution">
    <text evidence="4">The sequence shown here is derived from an EMBL/GenBank/DDBJ whole genome shotgun (WGS) entry which is preliminary data.</text>
</comment>
<evidence type="ECO:0000256" key="1">
    <source>
        <dbReference type="ARBA" id="ARBA00004241"/>
    </source>
</evidence>
<keyword evidence="2" id="KW-0178">Competence</keyword>
<dbReference type="OrthoDB" id="2594125at2"/>
<evidence type="ECO:0000313" key="5">
    <source>
        <dbReference type="Proteomes" id="UP000307756"/>
    </source>
</evidence>
<proteinExistence type="predicted"/>
<keyword evidence="3" id="KW-1133">Transmembrane helix</keyword>
<accession>A0A4V5P0Y1</accession>
<comment type="subcellular location">
    <subcellularLocation>
        <location evidence="1">Cell surface</location>
    </subcellularLocation>
</comment>
<dbReference type="AlphaFoldDB" id="A0A4V5P0Y1"/>
<keyword evidence="3" id="KW-0812">Transmembrane</keyword>
<dbReference type="Pfam" id="PF07963">
    <property type="entry name" value="N_methyl"/>
    <property type="match status" value="1"/>
</dbReference>
<evidence type="ECO:0000256" key="3">
    <source>
        <dbReference type="SAM" id="Phobius"/>
    </source>
</evidence>
<dbReference type="NCBIfam" id="TIGR02532">
    <property type="entry name" value="IV_pilin_GFxxxE"/>
    <property type="match status" value="1"/>
</dbReference>
<dbReference type="PROSITE" id="PS00409">
    <property type="entry name" value="PROKAR_NTER_METHYL"/>
    <property type="match status" value="1"/>
</dbReference>